<dbReference type="PANTHER" id="PTHR31099">
    <property type="entry name" value="OS06G0165300 PROTEIN"/>
    <property type="match status" value="1"/>
</dbReference>
<feature type="compositionally biased region" description="Basic residues" evidence="1">
    <location>
        <begin position="303"/>
        <end position="315"/>
    </location>
</feature>
<proteinExistence type="predicted"/>
<dbReference type="PANTHER" id="PTHR31099:SF28">
    <property type="entry name" value="F5J5.12"/>
    <property type="match status" value="1"/>
</dbReference>
<protein>
    <recommendedName>
        <fullName evidence="2">Transposase (putative) gypsy type domain-containing protein</fullName>
    </recommendedName>
</protein>
<feature type="region of interest" description="Disordered" evidence="1">
    <location>
        <begin position="260"/>
        <end position="359"/>
    </location>
</feature>
<evidence type="ECO:0000313" key="3">
    <source>
        <dbReference type="EMBL" id="THU50757.1"/>
    </source>
</evidence>
<dbReference type="Pfam" id="PF04195">
    <property type="entry name" value="Transposase_28"/>
    <property type="match status" value="1"/>
</dbReference>
<gene>
    <name evidence="3" type="ORF">C4D60_Mb06t23670</name>
</gene>
<dbReference type="AlphaFoldDB" id="A0A4S8IQ54"/>
<feature type="compositionally biased region" description="Polar residues" evidence="1">
    <location>
        <begin position="527"/>
        <end position="542"/>
    </location>
</feature>
<accession>A0A4S8IQ54</accession>
<dbReference type="EMBL" id="PYDT01000009">
    <property type="protein sequence ID" value="THU50757.1"/>
    <property type="molecule type" value="Genomic_DNA"/>
</dbReference>
<feature type="compositionally biased region" description="Low complexity" evidence="1">
    <location>
        <begin position="1"/>
        <end position="16"/>
    </location>
</feature>
<dbReference type="Proteomes" id="UP000317650">
    <property type="component" value="Chromosome 6"/>
</dbReference>
<evidence type="ECO:0000256" key="1">
    <source>
        <dbReference type="SAM" id="MobiDB-lite"/>
    </source>
</evidence>
<name>A0A4S8IQ54_MUSBA</name>
<sequence>MSSPSSSPSPTSTSSSEGPGVGHSSPGDVPLEARGSSALLASIKLWDDVDSVVMEEFLGELRDRYCILEGYGLFPPRPGQRPYDQFPQGFGLTVGALEAGLRFPLHPVIEDCLRKWGISPSQMAPNSWRYLVVFLEECRAAGIEPSRALFLACFRLCRGQGGYYLAARSGFKISGAPSNNKGWKSRFFFVSCSRGWGFSTGWTSRAVDNVLPLLSGRESVDVNQLRSILSSSRAIREMTEEWLVDAGLSPVAREMVNFQSVKKAPHARPTATSSRGGDGSGTRGVPKRGALEGASGSPTASRPAKKLKTAVRKVSARSVARERDSVGPSGAVPSGEGPTVVDLSGGDPASRTLARPKSMRDLCRVSRSEGEEYRAMSMTSLPAGVPGAPYAARWPVLKADSRIWADGATAQEFVRGALHPALAKELYGSTSEVLADRAAKSLVWGQHYVMALIDQVLDAGRVIERQSNTNAALRLENQELRNSFGPEVVAAAEQLGVAVSRIIWGISGTKVCIIPTTACTYLVRPRNASSNRTEGPTASSGGDNPGWLNKRQ</sequence>
<dbReference type="InterPro" id="IPR007321">
    <property type="entry name" value="Transposase_28"/>
</dbReference>
<dbReference type="STRING" id="52838.A0A4S8IQ54"/>
<feature type="domain" description="Transposase (putative) gypsy type" evidence="2">
    <location>
        <begin position="95"/>
        <end position="158"/>
    </location>
</feature>
<comment type="caution">
    <text evidence="3">The sequence shown here is derived from an EMBL/GenBank/DDBJ whole genome shotgun (WGS) entry which is preliminary data.</text>
</comment>
<reference evidence="3 4" key="1">
    <citation type="journal article" date="2019" name="Nat. Plants">
        <title>Genome sequencing of Musa balbisiana reveals subgenome evolution and function divergence in polyploid bananas.</title>
        <authorList>
            <person name="Yao X."/>
        </authorList>
    </citation>
    <scope>NUCLEOTIDE SEQUENCE [LARGE SCALE GENOMIC DNA]</scope>
    <source>
        <strain evidence="4">cv. DH-PKW</strain>
        <tissue evidence="3">Leaves</tissue>
    </source>
</reference>
<organism evidence="3 4">
    <name type="scientific">Musa balbisiana</name>
    <name type="common">Banana</name>
    <dbReference type="NCBI Taxonomy" id="52838"/>
    <lineage>
        <taxon>Eukaryota</taxon>
        <taxon>Viridiplantae</taxon>
        <taxon>Streptophyta</taxon>
        <taxon>Embryophyta</taxon>
        <taxon>Tracheophyta</taxon>
        <taxon>Spermatophyta</taxon>
        <taxon>Magnoliopsida</taxon>
        <taxon>Liliopsida</taxon>
        <taxon>Zingiberales</taxon>
        <taxon>Musaceae</taxon>
        <taxon>Musa</taxon>
    </lineage>
</organism>
<feature type="region of interest" description="Disordered" evidence="1">
    <location>
        <begin position="1"/>
        <end position="29"/>
    </location>
</feature>
<evidence type="ECO:0000313" key="4">
    <source>
        <dbReference type="Proteomes" id="UP000317650"/>
    </source>
</evidence>
<evidence type="ECO:0000259" key="2">
    <source>
        <dbReference type="Pfam" id="PF04195"/>
    </source>
</evidence>
<feature type="region of interest" description="Disordered" evidence="1">
    <location>
        <begin position="527"/>
        <end position="552"/>
    </location>
</feature>
<keyword evidence="4" id="KW-1185">Reference proteome</keyword>